<name>A0A543KM60_9MICO</name>
<evidence type="ECO:0000256" key="9">
    <source>
        <dbReference type="ARBA" id="ARBA00023201"/>
    </source>
</evidence>
<keyword evidence="3" id="KW-1003">Cell membrane</keyword>
<keyword evidence="2" id="KW-0813">Transport</keyword>
<dbReference type="InterPro" id="IPR018422">
    <property type="entry name" value="Cation/H_exchanger_CPA1"/>
</dbReference>
<dbReference type="GO" id="GO:0051453">
    <property type="term" value="P:regulation of intracellular pH"/>
    <property type="evidence" value="ECO:0007669"/>
    <property type="project" value="TreeGrafter"/>
</dbReference>
<dbReference type="GO" id="GO:0005886">
    <property type="term" value="C:plasma membrane"/>
    <property type="evidence" value="ECO:0007669"/>
    <property type="project" value="UniProtKB-SubCell"/>
</dbReference>
<feature type="transmembrane region" description="Helical" evidence="10">
    <location>
        <begin position="222"/>
        <end position="244"/>
    </location>
</feature>
<feature type="transmembrane region" description="Helical" evidence="10">
    <location>
        <begin position="26"/>
        <end position="45"/>
    </location>
</feature>
<evidence type="ECO:0000256" key="8">
    <source>
        <dbReference type="ARBA" id="ARBA00023136"/>
    </source>
</evidence>
<organism evidence="12 13">
    <name type="scientific">Ornithinimicrobium humiphilum</name>
    <dbReference type="NCBI Taxonomy" id="125288"/>
    <lineage>
        <taxon>Bacteria</taxon>
        <taxon>Bacillati</taxon>
        <taxon>Actinomycetota</taxon>
        <taxon>Actinomycetes</taxon>
        <taxon>Micrococcales</taxon>
        <taxon>Ornithinimicrobiaceae</taxon>
        <taxon>Ornithinimicrobium</taxon>
    </lineage>
</organism>
<feature type="transmembrane region" description="Helical" evidence="10">
    <location>
        <begin position="376"/>
        <end position="399"/>
    </location>
</feature>
<keyword evidence="5 10" id="KW-1133">Transmembrane helix</keyword>
<keyword evidence="4 10" id="KW-0812">Transmembrane</keyword>
<comment type="caution">
    <text evidence="12">The sequence shown here is derived from an EMBL/GenBank/DDBJ whole genome shotgun (WGS) entry which is preliminary data.</text>
</comment>
<dbReference type="AlphaFoldDB" id="A0A543KM60"/>
<keyword evidence="8 10" id="KW-0472">Membrane</keyword>
<feature type="domain" description="Cation/H+ exchanger transmembrane" evidence="11">
    <location>
        <begin position="14"/>
        <end position="400"/>
    </location>
</feature>
<evidence type="ECO:0000256" key="10">
    <source>
        <dbReference type="SAM" id="Phobius"/>
    </source>
</evidence>
<evidence type="ECO:0000256" key="1">
    <source>
        <dbReference type="ARBA" id="ARBA00004651"/>
    </source>
</evidence>
<feature type="transmembrane region" description="Helical" evidence="10">
    <location>
        <begin position="151"/>
        <end position="170"/>
    </location>
</feature>
<dbReference type="GO" id="GO:0015386">
    <property type="term" value="F:potassium:proton antiporter activity"/>
    <property type="evidence" value="ECO:0007669"/>
    <property type="project" value="TreeGrafter"/>
</dbReference>
<evidence type="ECO:0000256" key="2">
    <source>
        <dbReference type="ARBA" id="ARBA00022448"/>
    </source>
</evidence>
<evidence type="ECO:0000259" key="11">
    <source>
        <dbReference type="Pfam" id="PF00999"/>
    </source>
</evidence>
<evidence type="ECO:0000256" key="4">
    <source>
        <dbReference type="ARBA" id="ARBA00022692"/>
    </source>
</evidence>
<reference evidence="12 13" key="1">
    <citation type="submission" date="2019-06" db="EMBL/GenBank/DDBJ databases">
        <title>Sequencing the genomes of 1000 actinobacteria strains.</title>
        <authorList>
            <person name="Klenk H.-P."/>
        </authorList>
    </citation>
    <scope>NUCLEOTIDE SEQUENCE [LARGE SCALE GENOMIC DNA]</scope>
    <source>
        <strain evidence="12 13">DSM 12362</strain>
    </source>
</reference>
<dbReference type="OrthoDB" id="57886at2"/>
<evidence type="ECO:0000256" key="7">
    <source>
        <dbReference type="ARBA" id="ARBA00023065"/>
    </source>
</evidence>
<evidence type="ECO:0000256" key="5">
    <source>
        <dbReference type="ARBA" id="ARBA00022989"/>
    </source>
</evidence>
<feature type="transmembrane region" description="Helical" evidence="10">
    <location>
        <begin position="182"/>
        <end position="202"/>
    </location>
</feature>
<dbReference type="RefSeq" id="WP_141817818.1">
    <property type="nucleotide sequence ID" value="NZ_VFPU01000001.1"/>
</dbReference>
<dbReference type="Pfam" id="PF00999">
    <property type="entry name" value="Na_H_Exchanger"/>
    <property type="match status" value="1"/>
</dbReference>
<keyword evidence="9" id="KW-0739">Sodium transport</keyword>
<dbReference type="PANTHER" id="PTHR10110">
    <property type="entry name" value="SODIUM/HYDROGEN EXCHANGER"/>
    <property type="match status" value="1"/>
</dbReference>
<proteinExistence type="predicted"/>
<keyword evidence="7" id="KW-0406">Ion transport</keyword>
<dbReference type="EMBL" id="VFPU01000001">
    <property type="protein sequence ID" value="TQM96156.1"/>
    <property type="molecule type" value="Genomic_DNA"/>
</dbReference>
<feature type="transmembrane region" description="Helical" evidence="10">
    <location>
        <begin position="82"/>
        <end position="106"/>
    </location>
</feature>
<feature type="transmembrane region" description="Helical" evidence="10">
    <location>
        <begin position="342"/>
        <end position="364"/>
    </location>
</feature>
<keyword evidence="6" id="KW-0915">Sodium</keyword>
<dbReference type="InterPro" id="IPR006153">
    <property type="entry name" value="Cation/H_exchanger_TM"/>
</dbReference>
<dbReference type="GO" id="GO:0098719">
    <property type="term" value="P:sodium ion import across plasma membrane"/>
    <property type="evidence" value="ECO:0007669"/>
    <property type="project" value="TreeGrafter"/>
</dbReference>
<feature type="transmembrane region" description="Helical" evidence="10">
    <location>
        <begin position="302"/>
        <end position="322"/>
    </location>
</feature>
<comment type="subcellular location">
    <subcellularLocation>
        <location evidence="1">Cell membrane</location>
        <topology evidence="1">Multi-pass membrane protein</topology>
    </subcellularLocation>
</comment>
<dbReference type="GO" id="GO:0015385">
    <property type="term" value="F:sodium:proton antiporter activity"/>
    <property type="evidence" value="ECO:0007669"/>
    <property type="project" value="InterPro"/>
</dbReference>
<sequence>MDVLGLLIALMLGTIAMVSVGERLRLPWPALMVLLAMLVGLVPAWREISIDPHLILPLFLPPLLYATAQRTSWALFRHRWRAVVGLALILTAVTIATVAGTVAAIVPGVTLAAAIAIGAAVAPPDPVAVEAVAGPVGIPRRLTATLQSEGLFNDAVAIVVFTAAVSATQTDRPFGLDIVGEFLLGLVLAVAIGLAAAWGASWLGDHVGAPAGRNAITLVLPFAVYVLAEEVHASGVVAVVVTAVQMASMRGEDEVEERLTGKAFWDVVELLVTGVAFGLVGIEVYHVVVEAGDELTGMLGRALVVSLVVIGTRALWMAGVWLARRRSTDESLPVRTWKEAVLLTWSGMRGLATLALALAIPTVAADGTPIAIRDELLVIAAAVVVATLVLPAFTLPWLVRALALADDHGAERRAELQLARRASRAAVASLREREGDVPEEILARVEESLRHLDEVLAGEAPEEHVERVRELSRLRAVANDVRRQALVAARAEVLRARQEPGVDPEVADRVLRELDLRTPPGPLQWTQGH</sequence>
<evidence type="ECO:0000256" key="6">
    <source>
        <dbReference type="ARBA" id="ARBA00023053"/>
    </source>
</evidence>
<keyword evidence="13" id="KW-1185">Reference proteome</keyword>
<accession>A0A543KM60</accession>
<feature type="transmembrane region" description="Helical" evidence="10">
    <location>
        <begin position="264"/>
        <end position="282"/>
    </location>
</feature>
<evidence type="ECO:0000256" key="3">
    <source>
        <dbReference type="ARBA" id="ARBA00022475"/>
    </source>
</evidence>
<gene>
    <name evidence="12" type="ORF">FB476_1020</name>
</gene>
<evidence type="ECO:0000313" key="13">
    <source>
        <dbReference type="Proteomes" id="UP000315133"/>
    </source>
</evidence>
<dbReference type="Proteomes" id="UP000315133">
    <property type="component" value="Unassembled WGS sequence"/>
</dbReference>
<evidence type="ECO:0000313" key="12">
    <source>
        <dbReference type="EMBL" id="TQM96156.1"/>
    </source>
</evidence>
<protein>
    <submittedName>
        <fullName evidence="12">Sodium/proton antiporter (CPA1 family)</fullName>
    </submittedName>
</protein>
<dbReference type="Gene3D" id="6.10.140.1330">
    <property type="match status" value="1"/>
</dbReference>
<dbReference type="PANTHER" id="PTHR10110:SF86">
    <property type="entry name" value="SODIUM_HYDROGEN EXCHANGER 7"/>
    <property type="match status" value="1"/>
</dbReference>